<proteinExistence type="predicted"/>
<evidence type="ECO:0000256" key="1">
    <source>
        <dbReference type="ARBA" id="ARBA00022448"/>
    </source>
</evidence>
<dbReference type="CDD" id="cd03219">
    <property type="entry name" value="ABC_Mj1267_LivG_branched"/>
    <property type="match status" value="1"/>
</dbReference>
<dbReference type="GO" id="GO:0015192">
    <property type="term" value="F:L-phenylalanine transmembrane transporter activity"/>
    <property type="evidence" value="ECO:0007669"/>
    <property type="project" value="TreeGrafter"/>
</dbReference>
<dbReference type="OrthoDB" id="9805514at2"/>
<dbReference type="SUPFAM" id="SSF52540">
    <property type="entry name" value="P-loop containing nucleoside triphosphate hydrolases"/>
    <property type="match status" value="1"/>
</dbReference>
<dbReference type="InterPro" id="IPR027417">
    <property type="entry name" value="P-loop_NTPase"/>
</dbReference>
<name>A0A0R3JWM1_CALMK</name>
<dbReference type="GO" id="GO:0005524">
    <property type="term" value="F:ATP binding"/>
    <property type="evidence" value="ECO:0007669"/>
    <property type="project" value="UniProtKB-KW"/>
</dbReference>
<dbReference type="GO" id="GO:0015808">
    <property type="term" value="P:L-alanine transport"/>
    <property type="evidence" value="ECO:0007669"/>
    <property type="project" value="TreeGrafter"/>
</dbReference>
<dbReference type="GO" id="GO:0016887">
    <property type="term" value="F:ATP hydrolysis activity"/>
    <property type="evidence" value="ECO:0007669"/>
    <property type="project" value="InterPro"/>
</dbReference>
<gene>
    <name evidence="5" type="primary">lptB</name>
    <name evidence="5" type="ORF">ABG79_00788</name>
</gene>
<dbReference type="InterPro" id="IPR003593">
    <property type="entry name" value="AAA+_ATPase"/>
</dbReference>
<dbReference type="PROSITE" id="PS50893">
    <property type="entry name" value="ABC_TRANSPORTER_2"/>
    <property type="match status" value="1"/>
</dbReference>
<comment type="caution">
    <text evidence="5">The sequence shown here is derived from an EMBL/GenBank/DDBJ whole genome shotgun (WGS) entry which is preliminary data.</text>
</comment>
<dbReference type="SMART" id="SM00382">
    <property type="entry name" value="AAA"/>
    <property type="match status" value="1"/>
</dbReference>
<sequence>MALLEINGLTKQFGGIVAVNDVNFTVEKDSITGLIGPNGAGKTTIFNLITGVYKVSSGSIVFDGNHIENKETYKIADAGITRTFQNIRLFKKLSVYENILTACQYNANYNIAESMIFGFLPEKIFGNTRFFKEERALKEQATELMEIMGLSDRKDFIANNLPYGLQRRLEIARALALNPKLLLLDEPAAGMNPDETEKLTELIYFIRKKFNLTVLLIEHHMDLVMGTCDKIVVLNFGCKLAEGTPKEIQENTKVKEAYLGGANNA</sequence>
<dbReference type="EC" id="3.6.3.-" evidence="5"/>
<organism evidence="5 6">
    <name type="scientific">Caloramator mitchellensis</name>
    <dbReference type="NCBI Taxonomy" id="908809"/>
    <lineage>
        <taxon>Bacteria</taxon>
        <taxon>Bacillati</taxon>
        <taxon>Bacillota</taxon>
        <taxon>Clostridia</taxon>
        <taxon>Eubacteriales</taxon>
        <taxon>Clostridiaceae</taxon>
        <taxon>Caloramator</taxon>
    </lineage>
</organism>
<keyword evidence="5" id="KW-0378">Hydrolase</keyword>
<keyword evidence="3 5" id="KW-0067">ATP-binding</keyword>
<dbReference type="PANTHER" id="PTHR45772:SF7">
    <property type="entry name" value="AMINO ACID ABC TRANSPORTER ATP-BINDING PROTEIN"/>
    <property type="match status" value="1"/>
</dbReference>
<evidence type="ECO:0000313" key="5">
    <source>
        <dbReference type="EMBL" id="KRQ87450.1"/>
    </source>
</evidence>
<evidence type="ECO:0000256" key="3">
    <source>
        <dbReference type="ARBA" id="ARBA00022840"/>
    </source>
</evidence>
<dbReference type="InterPro" id="IPR051120">
    <property type="entry name" value="ABC_AA/LPS_Transport"/>
</dbReference>
<keyword evidence="1" id="KW-0813">Transport</keyword>
<reference evidence="5 6" key="1">
    <citation type="submission" date="2015-09" db="EMBL/GenBank/DDBJ databases">
        <title>Draft genome sequence of a Caloramator mitchellensis, a moderate thermophile from the Great Artesian Basin of Australia.</title>
        <authorList>
            <person name="Patel B.K."/>
        </authorList>
    </citation>
    <scope>NUCLEOTIDE SEQUENCE [LARGE SCALE GENOMIC DNA]</scope>
    <source>
        <strain evidence="5 6">VF08</strain>
    </source>
</reference>
<dbReference type="GO" id="GO:1903806">
    <property type="term" value="P:L-isoleucine import across plasma membrane"/>
    <property type="evidence" value="ECO:0007669"/>
    <property type="project" value="TreeGrafter"/>
</dbReference>
<evidence type="ECO:0000256" key="2">
    <source>
        <dbReference type="ARBA" id="ARBA00022741"/>
    </source>
</evidence>
<feature type="domain" description="ABC transporter" evidence="4">
    <location>
        <begin position="4"/>
        <end position="261"/>
    </location>
</feature>
<dbReference type="EMBL" id="LKHP01000003">
    <property type="protein sequence ID" value="KRQ87450.1"/>
    <property type="molecule type" value="Genomic_DNA"/>
</dbReference>
<dbReference type="PATRIC" id="fig|908809.3.peg.796"/>
<dbReference type="GO" id="GO:0005304">
    <property type="term" value="F:L-valine transmembrane transporter activity"/>
    <property type="evidence" value="ECO:0007669"/>
    <property type="project" value="TreeGrafter"/>
</dbReference>
<accession>A0A0R3JWM1</accession>
<dbReference type="GO" id="GO:0015188">
    <property type="term" value="F:L-isoleucine transmembrane transporter activity"/>
    <property type="evidence" value="ECO:0007669"/>
    <property type="project" value="TreeGrafter"/>
</dbReference>
<protein>
    <submittedName>
        <fullName evidence="5">Lipopolysaccharide export system ATP-binding protein LptB</fullName>
        <ecNumber evidence="5">3.6.3.-</ecNumber>
    </submittedName>
</protein>
<keyword evidence="6" id="KW-1185">Reference proteome</keyword>
<evidence type="ECO:0000313" key="6">
    <source>
        <dbReference type="Proteomes" id="UP000052015"/>
    </source>
</evidence>
<dbReference type="GO" id="GO:1903805">
    <property type="term" value="P:L-valine import across plasma membrane"/>
    <property type="evidence" value="ECO:0007669"/>
    <property type="project" value="TreeGrafter"/>
</dbReference>
<dbReference type="STRING" id="908809.ABG79_00788"/>
<dbReference type="PANTHER" id="PTHR45772">
    <property type="entry name" value="CONSERVED COMPONENT OF ABC TRANSPORTER FOR NATURAL AMINO ACIDS-RELATED"/>
    <property type="match status" value="1"/>
</dbReference>
<dbReference type="Proteomes" id="UP000052015">
    <property type="component" value="Unassembled WGS sequence"/>
</dbReference>
<dbReference type="InterPro" id="IPR032823">
    <property type="entry name" value="BCA_ABC_TP_C"/>
</dbReference>
<dbReference type="GO" id="GO:0005886">
    <property type="term" value="C:plasma membrane"/>
    <property type="evidence" value="ECO:0007669"/>
    <property type="project" value="TreeGrafter"/>
</dbReference>
<dbReference type="RefSeq" id="WP_057977323.1">
    <property type="nucleotide sequence ID" value="NZ_LKHP01000003.1"/>
</dbReference>
<keyword evidence="2" id="KW-0547">Nucleotide-binding</keyword>
<evidence type="ECO:0000259" key="4">
    <source>
        <dbReference type="PROSITE" id="PS50893"/>
    </source>
</evidence>
<dbReference type="GO" id="GO:0042941">
    <property type="term" value="P:D-alanine transmembrane transport"/>
    <property type="evidence" value="ECO:0007669"/>
    <property type="project" value="TreeGrafter"/>
</dbReference>
<dbReference type="Gene3D" id="3.40.50.300">
    <property type="entry name" value="P-loop containing nucleotide triphosphate hydrolases"/>
    <property type="match status" value="1"/>
</dbReference>
<dbReference type="Pfam" id="PF12399">
    <property type="entry name" value="BCA_ABC_TP_C"/>
    <property type="match status" value="1"/>
</dbReference>
<dbReference type="AlphaFoldDB" id="A0A0R3JWM1"/>
<dbReference type="Pfam" id="PF00005">
    <property type="entry name" value="ABC_tran"/>
    <property type="match status" value="1"/>
</dbReference>
<dbReference type="InterPro" id="IPR003439">
    <property type="entry name" value="ABC_transporter-like_ATP-bd"/>
</dbReference>
<dbReference type="FunFam" id="3.40.50.300:FF:000421">
    <property type="entry name" value="Branched-chain amino acid ABC transporter ATP-binding protein"/>
    <property type="match status" value="1"/>
</dbReference>